<name>A0A835I5S1_9MAGN</name>
<keyword evidence="4" id="KW-1185">Reference proteome</keyword>
<dbReference type="AlphaFoldDB" id="A0A835I5S1"/>
<reference evidence="3 4" key="1">
    <citation type="submission" date="2020-10" db="EMBL/GenBank/DDBJ databases">
        <title>The Coptis chinensis genome and diversification of protoberbering-type alkaloids.</title>
        <authorList>
            <person name="Wang B."/>
            <person name="Shu S."/>
            <person name="Song C."/>
            <person name="Liu Y."/>
        </authorList>
    </citation>
    <scope>NUCLEOTIDE SEQUENCE [LARGE SCALE GENOMIC DNA]</scope>
    <source>
        <strain evidence="3">HL-2020</strain>
        <tissue evidence="3">Leaf</tissue>
    </source>
</reference>
<dbReference type="Pfam" id="PF14244">
    <property type="entry name" value="Retrotran_gag_3"/>
    <property type="match status" value="1"/>
</dbReference>
<feature type="region of interest" description="Disordered" evidence="1">
    <location>
        <begin position="1"/>
        <end position="25"/>
    </location>
</feature>
<evidence type="ECO:0000256" key="1">
    <source>
        <dbReference type="SAM" id="MobiDB-lite"/>
    </source>
</evidence>
<accession>A0A835I5S1</accession>
<protein>
    <recommendedName>
        <fullName evidence="2">Retrotransposon Copia-like N-terminal domain-containing protein</fullName>
    </recommendedName>
</protein>
<feature type="domain" description="Retrotransposon Copia-like N-terminal" evidence="2">
    <location>
        <begin position="31"/>
        <end position="67"/>
    </location>
</feature>
<dbReference type="EMBL" id="JADFTS010000004">
    <property type="protein sequence ID" value="KAF9610637.1"/>
    <property type="molecule type" value="Genomic_DNA"/>
</dbReference>
<organism evidence="3 4">
    <name type="scientific">Coptis chinensis</name>
    <dbReference type="NCBI Taxonomy" id="261450"/>
    <lineage>
        <taxon>Eukaryota</taxon>
        <taxon>Viridiplantae</taxon>
        <taxon>Streptophyta</taxon>
        <taxon>Embryophyta</taxon>
        <taxon>Tracheophyta</taxon>
        <taxon>Spermatophyta</taxon>
        <taxon>Magnoliopsida</taxon>
        <taxon>Ranunculales</taxon>
        <taxon>Ranunculaceae</taxon>
        <taxon>Coptidoideae</taxon>
        <taxon>Coptis</taxon>
    </lineage>
</organism>
<sequence>MDDMFDTGKNSPLVIGGQSSNSNQPPRYFCDDIGKQIASIKLDGKNYLAWSQVVRVSLHAKMKQKYLADDPLYENSPSVETWWSEMSMGDKLLNEHYAILCSLWEELLIYQPQAYIAYILFVSKDASADFVSNGCGGSIRGGRGHGGRSSAPRGGTHGGRGGRGHRPD</sequence>
<evidence type="ECO:0000313" key="3">
    <source>
        <dbReference type="EMBL" id="KAF9610637.1"/>
    </source>
</evidence>
<gene>
    <name evidence="3" type="ORF">IFM89_023823</name>
</gene>
<dbReference type="OrthoDB" id="1750575at2759"/>
<proteinExistence type="predicted"/>
<feature type="region of interest" description="Disordered" evidence="1">
    <location>
        <begin position="141"/>
        <end position="168"/>
    </location>
</feature>
<dbReference type="InterPro" id="IPR029472">
    <property type="entry name" value="Copia-like_N"/>
</dbReference>
<evidence type="ECO:0000313" key="4">
    <source>
        <dbReference type="Proteomes" id="UP000631114"/>
    </source>
</evidence>
<comment type="caution">
    <text evidence="3">The sequence shown here is derived from an EMBL/GenBank/DDBJ whole genome shotgun (WGS) entry which is preliminary data.</text>
</comment>
<dbReference type="Proteomes" id="UP000631114">
    <property type="component" value="Unassembled WGS sequence"/>
</dbReference>
<evidence type="ECO:0000259" key="2">
    <source>
        <dbReference type="Pfam" id="PF14244"/>
    </source>
</evidence>